<dbReference type="GO" id="GO:0047580">
    <property type="term" value="F:4-hydroxyproline epimerase activity"/>
    <property type="evidence" value="ECO:0007669"/>
    <property type="project" value="UniProtKB-EC"/>
</dbReference>
<evidence type="ECO:0000313" key="3">
    <source>
        <dbReference type="Proteomes" id="UP000317365"/>
    </source>
</evidence>
<dbReference type="FunFam" id="3.10.310.10:FF:000003">
    <property type="entry name" value="Proline racemase"/>
    <property type="match status" value="1"/>
</dbReference>
<dbReference type="KEGG" id="rhg:EXZ61_00245"/>
<sequence length="317" mass="33449">MKRIHIIDSHTGGEPTRVVTAGFPDLGRGSMAERLQTLATHHDHWRAATVLEPRGSDVIVGALLCAPVDPTAAAGVIFFNNTGYLGMCGHGTIGLVATLAYMGRIQPGVHTIETPVGHVQATLHPDRSVSVRNVPAWRYATQVAVDVPGYGVAHGDIAYGGNWFFLMSDHGQRVASDNLDALMDYSCAVSDALAAQGITGAEGAVIDHIELFGAAGQGLNGQAHADSRNYVLCPGKAYDRSPCGTGTSAKLACLAADGKLVPGALWRQESIIGSQFEASYEPVGDKIIPTLRGRAHMSAETTLLIDADDPYAWGIRL</sequence>
<dbReference type="InterPro" id="IPR008794">
    <property type="entry name" value="Pro_racemase_fam"/>
</dbReference>
<reference evidence="3" key="2">
    <citation type="journal article" date="2020" name="Int. J. Syst. Evol. Microbiol.">
        <title>Genomic insights into a novel species Rhodoferax aquaticus sp. nov., isolated from freshwater.</title>
        <authorList>
            <person name="Li T."/>
            <person name="Zhuo Y."/>
            <person name="Jin C.Z."/>
            <person name="Wu X."/>
            <person name="Ko S.R."/>
            <person name="Jin F.J."/>
            <person name="Ahn C.Y."/>
            <person name="Oh H.M."/>
            <person name="Lee H.G."/>
            <person name="Jin L."/>
        </authorList>
    </citation>
    <scope>NUCLEOTIDE SEQUENCE [LARGE SCALE GENOMIC DNA]</scope>
    <source>
        <strain evidence="3">Gr-4</strain>
    </source>
</reference>
<comment type="similarity">
    <text evidence="1">Belongs to the proline racemase family.</text>
</comment>
<protein>
    <submittedName>
        <fullName evidence="2">4-hydroxyproline epimerase</fullName>
        <ecNumber evidence="2">5.1.1.8</ecNumber>
    </submittedName>
</protein>
<gene>
    <name evidence="2" type="ORF">EXZ61_00245</name>
</gene>
<dbReference type="Proteomes" id="UP000317365">
    <property type="component" value="Chromosome"/>
</dbReference>
<accession>A0A515EJ88</accession>
<dbReference type="EC" id="5.1.1.8" evidence="2"/>
<name>A0A515EJ88_9BURK</name>
<dbReference type="EMBL" id="CP036282">
    <property type="protein sequence ID" value="QDL52727.1"/>
    <property type="molecule type" value="Genomic_DNA"/>
</dbReference>
<dbReference type="SFLD" id="SFLDS00028">
    <property type="entry name" value="Proline_Racemase"/>
    <property type="match status" value="1"/>
</dbReference>
<keyword evidence="2" id="KW-0413">Isomerase</keyword>
<dbReference type="PANTHER" id="PTHR33442:SF1">
    <property type="entry name" value="TRANS-3-HYDROXY-L-PROLINE DEHYDRATASE"/>
    <property type="match status" value="1"/>
</dbReference>
<evidence type="ECO:0000313" key="2">
    <source>
        <dbReference type="EMBL" id="QDL52727.1"/>
    </source>
</evidence>
<evidence type="ECO:0000256" key="1">
    <source>
        <dbReference type="ARBA" id="ARBA00007529"/>
    </source>
</evidence>
<dbReference type="SUPFAM" id="SSF54506">
    <property type="entry name" value="Diaminopimelate epimerase-like"/>
    <property type="match status" value="1"/>
</dbReference>
<dbReference type="Gene3D" id="3.10.310.10">
    <property type="entry name" value="Diaminopimelate Epimerase, Chain A, domain 1"/>
    <property type="match status" value="2"/>
</dbReference>
<dbReference type="RefSeq" id="WP_142808179.1">
    <property type="nucleotide sequence ID" value="NZ_CP036282.1"/>
</dbReference>
<proteinExistence type="inferred from homology"/>
<dbReference type="AlphaFoldDB" id="A0A515EJ88"/>
<dbReference type="NCBIfam" id="NF010577">
    <property type="entry name" value="PRK13970.1"/>
    <property type="match status" value="1"/>
</dbReference>
<reference evidence="3" key="1">
    <citation type="submission" date="2019-02" db="EMBL/GenBank/DDBJ databases">
        <title>Complete genome sequence of Rhodoferax sp. Gr-4.</title>
        <authorList>
            <person name="Jin L."/>
        </authorList>
    </citation>
    <scope>NUCLEOTIDE SEQUENCE [LARGE SCALE GENOMIC DNA]</scope>
    <source>
        <strain evidence="3">Gr-4</strain>
    </source>
</reference>
<dbReference type="Pfam" id="PF05544">
    <property type="entry name" value="Pro_racemase"/>
    <property type="match status" value="1"/>
</dbReference>
<keyword evidence="3" id="KW-1185">Reference proteome</keyword>
<dbReference type="PANTHER" id="PTHR33442">
    <property type="entry name" value="TRANS-3-HYDROXY-L-PROLINE DEHYDRATASE"/>
    <property type="match status" value="1"/>
</dbReference>
<organism evidence="2 3">
    <name type="scientific">Rhodoferax aquaticus</name>
    <dbReference type="NCBI Taxonomy" id="2527691"/>
    <lineage>
        <taxon>Bacteria</taxon>
        <taxon>Pseudomonadati</taxon>
        <taxon>Pseudomonadota</taxon>
        <taxon>Betaproteobacteria</taxon>
        <taxon>Burkholderiales</taxon>
        <taxon>Comamonadaceae</taxon>
        <taxon>Rhodoferax</taxon>
    </lineage>
</organism>
<dbReference type="PIRSF" id="PIRSF029792">
    <property type="entry name" value="Pro_racemase"/>
    <property type="match status" value="1"/>
</dbReference>